<dbReference type="AlphaFoldDB" id="A0A8S9J6E1"/>
<accession>A0A8S9J6E1</accession>
<proteinExistence type="predicted"/>
<evidence type="ECO:0000313" key="2">
    <source>
        <dbReference type="Proteomes" id="UP000712281"/>
    </source>
</evidence>
<dbReference type="EMBL" id="QGKW02001660">
    <property type="protein sequence ID" value="KAF2577489.1"/>
    <property type="molecule type" value="Genomic_DNA"/>
</dbReference>
<sequence length="93" mass="10113">MRLRVCKVKKSCVSSTTMAVGTRKSPTFSTTTTNRNPILTTNRVVISLGTTSKATISLSKTLLLVSPTKGTSLLNNKLILLPLLLRKAALMFY</sequence>
<organism evidence="1 2">
    <name type="scientific">Brassica cretica</name>
    <name type="common">Mustard</name>
    <dbReference type="NCBI Taxonomy" id="69181"/>
    <lineage>
        <taxon>Eukaryota</taxon>
        <taxon>Viridiplantae</taxon>
        <taxon>Streptophyta</taxon>
        <taxon>Embryophyta</taxon>
        <taxon>Tracheophyta</taxon>
        <taxon>Spermatophyta</taxon>
        <taxon>Magnoliopsida</taxon>
        <taxon>eudicotyledons</taxon>
        <taxon>Gunneridae</taxon>
        <taxon>Pentapetalae</taxon>
        <taxon>rosids</taxon>
        <taxon>malvids</taxon>
        <taxon>Brassicales</taxon>
        <taxon>Brassicaceae</taxon>
        <taxon>Brassiceae</taxon>
        <taxon>Brassica</taxon>
    </lineage>
</organism>
<dbReference type="Proteomes" id="UP000712281">
    <property type="component" value="Unassembled WGS sequence"/>
</dbReference>
<comment type="caution">
    <text evidence="1">The sequence shown here is derived from an EMBL/GenBank/DDBJ whole genome shotgun (WGS) entry which is preliminary data.</text>
</comment>
<name>A0A8S9J6E1_BRACR</name>
<reference evidence="1" key="1">
    <citation type="submission" date="2019-12" db="EMBL/GenBank/DDBJ databases">
        <title>Genome sequencing and annotation of Brassica cretica.</title>
        <authorList>
            <person name="Studholme D.J."/>
            <person name="Sarris P.F."/>
        </authorList>
    </citation>
    <scope>NUCLEOTIDE SEQUENCE</scope>
    <source>
        <strain evidence="1">PFS-001/15</strain>
        <tissue evidence="1">Leaf</tissue>
    </source>
</reference>
<protein>
    <submittedName>
        <fullName evidence="1">Uncharacterized protein</fullName>
    </submittedName>
</protein>
<gene>
    <name evidence="1" type="ORF">F2Q68_00005540</name>
</gene>
<evidence type="ECO:0000313" key="1">
    <source>
        <dbReference type="EMBL" id="KAF2577489.1"/>
    </source>
</evidence>